<feature type="coiled-coil region" evidence="1">
    <location>
        <begin position="1164"/>
        <end position="1198"/>
    </location>
</feature>
<feature type="compositionally biased region" description="Polar residues" evidence="2">
    <location>
        <begin position="554"/>
        <end position="571"/>
    </location>
</feature>
<evidence type="ECO:0000256" key="2">
    <source>
        <dbReference type="SAM" id="MobiDB-lite"/>
    </source>
</evidence>
<feature type="compositionally biased region" description="Low complexity" evidence="2">
    <location>
        <begin position="121"/>
        <end position="142"/>
    </location>
</feature>
<evidence type="ECO:0008006" key="5">
    <source>
        <dbReference type="Google" id="ProtNLM"/>
    </source>
</evidence>
<dbReference type="OMA" id="RYKVKWA"/>
<feature type="region of interest" description="Disordered" evidence="2">
    <location>
        <begin position="399"/>
        <end position="418"/>
    </location>
</feature>
<dbReference type="EMBL" id="KN817591">
    <property type="protein sequence ID" value="KJA18272.1"/>
    <property type="molecule type" value="Genomic_DNA"/>
</dbReference>
<organism evidence="3 4">
    <name type="scientific">Hypholoma sublateritium (strain FD-334 SS-4)</name>
    <dbReference type="NCBI Taxonomy" id="945553"/>
    <lineage>
        <taxon>Eukaryota</taxon>
        <taxon>Fungi</taxon>
        <taxon>Dikarya</taxon>
        <taxon>Basidiomycota</taxon>
        <taxon>Agaricomycotina</taxon>
        <taxon>Agaricomycetes</taxon>
        <taxon>Agaricomycetidae</taxon>
        <taxon>Agaricales</taxon>
        <taxon>Agaricineae</taxon>
        <taxon>Strophariaceae</taxon>
        <taxon>Hypholoma</taxon>
    </lineage>
</organism>
<protein>
    <recommendedName>
        <fullName evidence="5">Chromo domain-containing protein</fullName>
    </recommendedName>
</protein>
<evidence type="ECO:0000313" key="3">
    <source>
        <dbReference type="EMBL" id="KJA18272.1"/>
    </source>
</evidence>
<feature type="compositionally biased region" description="Polar residues" evidence="2">
    <location>
        <begin position="629"/>
        <end position="645"/>
    </location>
</feature>
<feature type="compositionally biased region" description="Basic and acidic residues" evidence="2">
    <location>
        <begin position="400"/>
        <end position="414"/>
    </location>
</feature>
<accession>A0A0D2KUG1</accession>
<feature type="region of interest" description="Disordered" evidence="2">
    <location>
        <begin position="449"/>
        <end position="481"/>
    </location>
</feature>
<dbReference type="Proteomes" id="UP000054270">
    <property type="component" value="Unassembled WGS sequence"/>
</dbReference>
<sequence>MSDSEASHVSLSSQSQKFEPQDDDEETLWEVIEITGEKGNTYKVRWKGLDPKTMKPWPQSWVRKSDCTDDLVQEWKRKVKEKGKGKRGRTAKGGRATTASKKTRRDSTSTVGAATVKQPVASSSKTTRRSTSTAITAATAKAPRMTTLPRVSTTSAAQAIEVKDSEEEHEPPRSNAKGKKRKLEDATSASLSANHTLRGTSVDVNVDQDGEAIDKLPALRPRKRRKVEVEITKVESESEREQPIQSLQDDQEDSYNIRKVTGKIASPKEDEADGDEERMVEDTLSQASPPPLPDLDDDMDDIYVQDEPQIAPQPHPIISTLKDKQNEEPLFIPSSRNSPASAIKFGPPAKSRPSFPNQSTTIKSKSKEKETDVVVPTRAPPPGPTSLVDSPPAPVVLRRRSSDNQHRMPTEERSVFWTGADELQDPEPQLSPAAEARLAQFDEEVMGIPRARSRSSTAESAGRCTTLAEKTSVEVDPETSEKAASVTVAVHSTAVLNKSGQTSAAAASRSSKEAEKTKQAGYDKSSKSKRLPFAAAATSRLRALPSRAAKPPSHSYNTEVVPETDSSQSQELRMPVQPPFGPPATSDLNPPPKSRSPTTEAGGPSAKSKKLGPIPVLSPSVFHPHLSLPSASLTDEISEELSQQAAAKARENISHDDDDAPMSSIEQFDSPEKQTRPAVIVAPKEPRKGKARASASDIWNTDVVKRGRELAEAAKKARGAGAPPTLPKKSMHDVIAETRARSNSTHSGRGSEHMPKLPTPIPEDEEDTGGASTDVVPSASEPQATFEESRTLSEMEQAFVDLTGGTDDTSSSPNAPRSAGSMREEEEESTQDLMMEIQEVHQQQRVIDESAIENGWDLGPAASDSKPMDVVIEPTTGGTLTVETNGALDTIPEATEVPQVAPRVNEHLPLPRMTRSRSRSKTPMPPVARTNGKGKKGSSSSRNSVQPTAAPAPVPAPAVVPVSVHASSTTDPALEQRLTILIANLQRDLVAERSKTADLLQQRAAALHAQSEAKKQRNVDADTQLAQLAAQHQAERDAWENQKLQFSVQLDSAIKAKVSADTDRDFFREQYAKASGFVSSVRDENKDLEKRVKIAEEQTQAGVNLVKATFELRLQSLEEDLKSWRRMAEFLIEKDRRTGNDDIRRRAAEEPELRALSQRQAASYAKAQERIFALEADLDEQRRDYADLEVTCQVLKSETTALNVELNEANIKLERIGRIDEYGNASMDTTENGHEFVYSCKWRTDRNEPCQNVFSTISELEQHLTAPGGHLHTA</sequence>
<feature type="compositionally biased region" description="Low complexity" evidence="2">
    <location>
        <begin position="937"/>
        <end position="949"/>
    </location>
</feature>
<feature type="region of interest" description="Disordered" evidence="2">
    <location>
        <begin position="494"/>
        <end position="696"/>
    </location>
</feature>
<feature type="region of interest" description="Disordered" evidence="2">
    <location>
        <begin position="77"/>
        <end position="394"/>
    </location>
</feature>
<reference evidence="4" key="1">
    <citation type="submission" date="2014-04" db="EMBL/GenBank/DDBJ databases">
        <title>Evolutionary Origins and Diversification of the Mycorrhizal Mutualists.</title>
        <authorList>
            <consortium name="DOE Joint Genome Institute"/>
            <consortium name="Mycorrhizal Genomics Consortium"/>
            <person name="Kohler A."/>
            <person name="Kuo A."/>
            <person name="Nagy L.G."/>
            <person name="Floudas D."/>
            <person name="Copeland A."/>
            <person name="Barry K.W."/>
            <person name="Cichocki N."/>
            <person name="Veneault-Fourrey C."/>
            <person name="LaButti K."/>
            <person name="Lindquist E.A."/>
            <person name="Lipzen A."/>
            <person name="Lundell T."/>
            <person name="Morin E."/>
            <person name="Murat C."/>
            <person name="Riley R."/>
            <person name="Ohm R."/>
            <person name="Sun H."/>
            <person name="Tunlid A."/>
            <person name="Henrissat B."/>
            <person name="Grigoriev I.V."/>
            <person name="Hibbett D.S."/>
            <person name="Martin F."/>
        </authorList>
    </citation>
    <scope>NUCLEOTIDE SEQUENCE [LARGE SCALE GENOMIC DNA]</scope>
    <source>
        <strain evidence="4">FD-334 SS-4</strain>
    </source>
</reference>
<feature type="compositionally biased region" description="Acidic residues" evidence="2">
    <location>
        <begin position="270"/>
        <end position="279"/>
    </location>
</feature>
<feature type="compositionally biased region" description="Polar residues" evidence="2">
    <location>
        <begin position="187"/>
        <end position="203"/>
    </location>
</feature>
<keyword evidence="4" id="KW-1185">Reference proteome</keyword>
<feature type="compositionally biased region" description="Basic and acidic residues" evidence="2">
    <location>
        <begin position="730"/>
        <end position="740"/>
    </location>
</feature>
<dbReference type="OrthoDB" id="3647690at2759"/>
<name>A0A0D2KUG1_HYPSF</name>
<feature type="compositionally biased region" description="Polar residues" evidence="2">
    <location>
        <begin position="1"/>
        <end position="18"/>
    </location>
</feature>
<evidence type="ECO:0000256" key="1">
    <source>
        <dbReference type="SAM" id="Coils"/>
    </source>
</evidence>
<feature type="region of interest" description="Disordered" evidence="2">
    <location>
        <begin position="903"/>
        <end position="955"/>
    </location>
</feature>
<feature type="compositionally biased region" description="Polar residues" evidence="2">
    <location>
        <begin position="806"/>
        <end position="815"/>
    </location>
</feature>
<dbReference type="STRING" id="945553.A0A0D2KUG1"/>
<feature type="region of interest" description="Disordered" evidence="2">
    <location>
        <begin position="1"/>
        <end position="26"/>
    </location>
</feature>
<feature type="region of interest" description="Disordered" evidence="2">
    <location>
        <begin position="712"/>
        <end position="831"/>
    </location>
</feature>
<dbReference type="AlphaFoldDB" id="A0A0D2KUG1"/>
<proteinExistence type="predicted"/>
<gene>
    <name evidence="3" type="ORF">HYPSUDRAFT_79269</name>
</gene>
<keyword evidence="1" id="KW-0175">Coiled coil</keyword>
<feature type="compositionally biased region" description="Basic and acidic residues" evidence="2">
    <location>
        <begin position="227"/>
        <end position="242"/>
    </location>
</feature>
<feature type="compositionally biased region" description="Acidic residues" evidence="2">
    <location>
        <begin position="294"/>
        <end position="304"/>
    </location>
</feature>
<feature type="coiled-coil region" evidence="1">
    <location>
        <begin position="1078"/>
        <end position="1134"/>
    </location>
</feature>
<feature type="compositionally biased region" description="Basic residues" evidence="2">
    <location>
        <begin position="77"/>
        <end position="92"/>
    </location>
</feature>
<feature type="compositionally biased region" description="Low complexity" evidence="2">
    <location>
        <begin position="454"/>
        <end position="463"/>
    </location>
</feature>
<evidence type="ECO:0000313" key="4">
    <source>
        <dbReference type="Proteomes" id="UP000054270"/>
    </source>
</evidence>